<dbReference type="Proteomes" id="UP001305647">
    <property type="component" value="Unassembled WGS sequence"/>
</dbReference>
<evidence type="ECO:0000313" key="2">
    <source>
        <dbReference type="EMBL" id="KAK4102872.1"/>
    </source>
</evidence>
<organism evidence="2 3">
    <name type="scientific">Parathielavia hyrcaniae</name>
    <dbReference type="NCBI Taxonomy" id="113614"/>
    <lineage>
        <taxon>Eukaryota</taxon>
        <taxon>Fungi</taxon>
        <taxon>Dikarya</taxon>
        <taxon>Ascomycota</taxon>
        <taxon>Pezizomycotina</taxon>
        <taxon>Sordariomycetes</taxon>
        <taxon>Sordariomycetidae</taxon>
        <taxon>Sordariales</taxon>
        <taxon>Chaetomiaceae</taxon>
        <taxon>Parathielavia</taxon>
    </lineage>
</organism>
<name>A0AAN6Q3E8_9PEZI</name>
<keyword evidence="3" id="KW-1185">Reference proteome</keyword>
<evidence type="ECO:0000313" key="3">
    <source>
        <dbReference type="Proteomes" id="UP001305647"/>
    </source>
</evidence>
<gene>
    <name evidence="2" type="ORF">N658DRAFT_327179</name>
</gene>
<reference evidence="2" key="2">
    <citation type="submission" date="2023-05" db="EMBL/GenBank/DDBJ databases">
        <authorList>
            <consortium name="Lawrence Berkeley National Laboratory"/>
            <person name="Steindorff A."/>
            <person name="Hensen N."/>
            <person name="Bonometti L."/>
            <person name="Westerberg I."/>
            <person name="Brannstrom I.O."/>
            <person name="Guillou S."/>
            <person name="Cros-Aarteil S."/>
            <person name="Calhoun S."/>
            <person name="Haridas S."/>
            <person name="Kuo A."/>
            <person name="Mondo S."/>
            <person name="Pangilinan J."/>
            <person name="Riley R."/>
            <person name="Labutti K."/>
            <person name="Andreopoulos B."/>
            <person name="Lipzen A."/>
            <person name="Chen C."/>
            <person name="Yanf M."/>
            <person name="Daum C."/>
            <person name="Ng V."/>
            <person name="Clum A."/>
            <person name="Ohm R."/>
            <person name="Martin F."/>
            <person name="Silar P."/>
            <person name="Natvig D."/>
            <person name="Lalanne C."/>
            <person name="Gautier V."/>
            <person name="Ament-Velasquez S.L."/>
            <person name="Kruys A."/>
            <person name="Hutchinson M.I."/>
            <person name="Powell A.J."/>
            <person name="Barry K."/>
            <person name="Miller A.N."/>
            <person name="Grigoriev I.V."/>
            <person name="Debuchy R."/>
            <person name="Gladieux P."/>
            <person name="Thoren M.H."/>
            <person name="Johannesson H."/>
        </authorList>
    </citation>
    <scope>NUCLEOTIDE SEQUENCE</scope>
    <source>
        <strain evidence="2">CBS 757.83</strain>
    </source>
</reference>
<dbReference type="AlphaFoldDB" id="A0AAN6Q3E8"/>
<feature type="region of interest" description="Disordered" evidence="1">
    <location>
        <begin position="159"/>
        <end position="203"/>
    </location>
</feature>
<proteinExistence type="predicted"/>
<evidence type="ECO:0000256" key="1">
    <source>
        <dbReference type="SAM" id="MobiDB-lite"/>
    </source>
</evidence>
<sequence>MALPLGWDNLSFPCAPPRSGFPPAPCVGIEKASRLLLQAELRPCMGDAIAFQYEASPDGKTEQPSASVSAQGVLRLQFTQPLGDDKREGSTGCLLIFLSNKRIVPISSSATCPAGLCGETSDVRPLGPFFSKVQTTPHPMVRRRFVHFVAGGLAGLTSSRSQPLRGTERGAGTNFQFDPDLGSVPGKSICRDGGSTARKKKKA</sequence>
<reference evidence="2" key="1">
    <citation type="journal article" date="2023" name="Mol. Phylogenet. Evol.">
        <title>Genome-scale phylogeny and comparative genomics of the fungal order Sordariales.</title>
        <authorList>
            <person name="Hensen N."/>
            <person name="Bonometti L."/>
            <person name="Westerberg I."/>
            <person name="Brannstrom I.O."/>
            <person name="Guillou S."/>
            <person name="Cros-Aarteil S."/>
            <person name="Calhoun S."/>
            <person name="Haridas S."/>
            <person name="Kuo A."/>
            <person name="Mondo S."/>
            <person name="Pangilinan J."/>
            <person name="Riley R."/>
            <person name="LaButti K."/>
            <person name="Andreopoulos B."/>
            <person name="Lipzen A."/>
            <person name="Chen C."/>
            <person name="Yan M."/>
            <person name="Daum C."/>
            <person name="Ng V."/>
            <person name="Clum A."/>
            <person name="Steindorff A."/>
            <person name="Ohm R.A."/>
            <person name="Martin F."/>
            <person name="Silar P."/>
            <person name="Natvig D.O."/>
            <person name="Lalanne C."/>
            <person name="Gautier V."/>
            <person name="Ament-Velasquez S.L."/>
            <person name="Kruys A."/>
            <person name="Hutchinson M.I."/>
            <person name="Powell A.J."/>
            <person name="Barry K."/>
            <person name="Miller A.N."/>
            <person name="Grigoriev I.V."/>
            <person name="Debuchy R."/>
            <person name="Gladieux P."/>
            <person name="Hiltunen Thoren M."/>
            <person name="Johannesson H."/>
        </authorList>
    </citation>
    <scope>NUCLEOTIDE SEQUENCE</scope>
    <source>
        <strain evidence="2">CBS 757.83</strain>
    </source>
</reference>
<protein>
    <submittedName>
        <fullName evidence="2">Uncharacterized protein</fullName>
    </submittedName>
</protein>
<dbReference type="EMBL" id="MU863630">
    <property type="protein sequence ID" value="KAK4102872.1"/>
    <property type="molecule type" value="Genomic_DNA"/>
</dbReference>
<accession>A0AAN6Q3E8</accession>
<comment type="caution">
    <text evidence="2">The sequence shown here is derived from an EMBL/GenBank/DDBJ whole genome shotgun (WGS) entry which is preliminary data.</text>
</comment>